<evidence type="ECO:0000313" key="4">
    <source>
        <dbReference type="Proteomes" id="UP000029015"/>
    </source>
</evidence>
<dbReference type="EMBL" id="JGYK01000001">
    <property type="protein sequence ID" value="KFI39801.1"/>
    <property type="molecule type" value="Genomic_DNA"/>
</dbReference>
<dbReference type="STRING" id="1437605.AB656_01125"/>
<dbReference type="PATRIC" id="fig|1437605.7.peg.226"/>
<dbReference type="Gene3D" id="3.40.50.300">
    <property type="entry name" value="P-loop containing nucleotide triphosphate hydrolases"/>
    <property type="match status" value="1"/>
</dbReference>
<sequence>MSRSAPKLSESARHLLIPSGIVSSEWPRVRDLAQALLSIEFDRWQDGLGMLILAKRADGKYAAGVGGVVMSLCRQVGKTFLIGSIVFMLCILHPGLMVLWTAHRSRTSDETFGDMRAMAQRKGVRRHISRIRSANGQQEVAFSNGSRILFGARERGFGRGFKGVGVVIFDEAQILTETAMSDMVPAMNTADNGLLIMMGTPPKPGDPSEAFTARRQEALNDGDDMLYLEFSADPDADPDDRDQWSKANPSYPRRTPASSILRLQKQLSPDSFRREGLGIWDTATISSAIDPTQWRQAATSTPDTTGLVGYAIDMPPDRSSLAIGGCVKHSDGTAHIELKAFESTQSKGTAWAVDWIADRWSRTAALVIDAQSPAMALLPDLKARHVKVITTTATDMGRACGRMLDMLRDGKLTHLDDGKQPALDLAVSNATTRNIGSSGAVGWNKLGSDIDISPLVACTLALYGTFITKRRPGRVQKVMV</sequence>
<keyword evidence="2" id="KW-1133">Transmembrane helix</keyword>
<feature type="compositionally biased region" description="Acidic residues" evidence="1">
    <location>
        <begin position="230"/>
        <end position="240"/>
    </location>
</feature>
<protein>
    <submittedName>
        <fullName evidence="3">Phage terminase</fullName>
    </submittedName>
</protein>
<keyword evidence="2" id="KW-0472">Membrane</keyword>
<accession>A0A086YZV1</accession>
<organism evidence="3 4">
    <name type="scientific">Bifidobacterium actinocoloniiforme DSM 22766</name>
    <dbReference type="NCBI Taxonomy" id="1437605"/>
    <lineage>
        <taxon>Bacteria</taxon>
        <taxon>Bacillati</taxon>
        <taxon>Actinomycetota</taxon>
        <taxon>Actinomycetes</taxon>
        <taxon>Bifidobacteriales</taxon>
        <taxon>Bifidobacteriaceae</taxon>
        <taxon>Bifidobacterium</taxon>
    </lineage>
</organism>
<evidence type="ECO:0000256" key="2">
    <source>
        <dbReference type="SAM" id="Phobius"/>
    </source>
</evidence>
<evidence type="ECO:0000256" key="1">
    <source>
        <dbReference type="SAM" id="MobiDB-lite"/>
    </source>
</evidence>
<gene>
    <name evidence="3" type="ORF">BACT_0501</name>
</gene>
<dbReference type="InterPro" id="IPR027417">
    <property type="entry name" value="P-loop_NTPase"/>
</dbReference>
<proteinExistence type="predicted"/>
<name>A0A086YZV1_9BIFI</name>
<evidence type="ECO:0000313" key="3">
    <source>
        <dbReference type="EMBL" id="KFI39801.1"/>
    </source>
</evidence>
<dbReference type="eggNOG" id="COG4626">
    <property type="taxonomic scope" value="Bacteria"/>
</dbReference>
<dbReference type="KEGG" id="bact:AB656_01125"/>
<feature type="region of interest" description="Disordered" evidence="1">
    <location>
        <begin position="230"/>
        <end position="257"/>
    </location>
</feature>
<comment type="caution">
    <text evidence="3">The sequence shown here is derived from an EMBL/GenBank/DDBJ whole genome shotgun (WGS) entry which is preliminary data.</text>
</comment>
<feature type="transmembrane region" description="Helical" evidence="2">
    <location>
        <begin position="80"/>
        <end position="100"/>
    </location>
</feature>
<reference evidence="3 4" key="1">
    <citation type="submission" date="2014-03" db="EMBL/GenBank/DDBJ databases">
        <title>Genomics of Bifidobacteria.</title>
        <authorList>
            <person name="Ventura M."/>
            <person name="Milani C."/>
            <person name="Lugli G.A."/>
        </authorList>
    </citation>
    <scope>NUCLEOTIDE SEQUENCE [LARGE SCALE GENOMIC DNA]</scope>
    <source>
        <strain evidence="3 4">DSM 22766</strain>
    </source>
</reference>
<keyword evidence="2" id="KW-0812">Transmembrane</keyword>
<dbReference type="Proteomes" id="UP000029015">
    <property type="component" value="Unassembled WGS sequence"/>
</dbReference>
<dbReference type="AlphaFoldDB" id="A0A086YZV1"/>
<keyword evidence="4" id="KW-1185">Reference proteome</keyword>
<dbReference type="RefSeq" id="WP_033504600.1">
    <property type="nucleotide sequence ID" value="NZ_CP011786.1"/>
</dbReference>
<dbReference type="SUPFAM" id="SSF52540">
    <property type="entry name" value="P-loop containing nucleoside triphosphate hydrolases"/>
    <property type="match status" value="1"/>
</dbReference>
<dbReference type="OrthoDB" id="3188010at2"/>